<feature type="transmembrane region" description="Helical" evidence="8">
    <location>
        <begin position="151"/>
        <end position="172"/>
    </location>
</feature>
<dbReference type="InterPro" id="IPR011657">
    <property type="entry name" value="CNT_C_dom"/>
</dbReference>
<evidence type="ECO:0000259" key="10">
    <source>
        <dbReference type="Pfam" id="PF07662"/>
    </source>
</evidence>
<dbReference type="InterPro" id="IPR008276">
    <property type="entry name" value="C_nuclsd_transpt"/>
</dbReference>
<feature type="domain" description="Concentrative nucleoside transporter C-terminal" evidence="10">
    <location>
        <begin position="425"/>
        <end position="638"/>
    </location>
</feature>
<organism evidence="11 12">
    <name type="scientific">Phialocephala subalpina</name>
    <dbReference type="NCBI Taxonomy" id="576137"/>
    <lineage>
        <taxon>Eukaryota</taxon>
        <taxon>Fungi</taxon>
        <taxon>Dikarya</taxon>
        <taxon>Ascomycota</taxon>
        <taxon>Pezizomycotina</taxon>
        <taxon>Leotiomycetes</taxon>
        <taxon>Helotiales</taxon>
        <taxon>Mollisiaceae</taxon>
        <taxon>Phialocephala</taxon>
        <taxon>Phialocephala fortinii species complex</taxon>
    </lineage>
</organism>
<comment type="subcellular location">
    <subcellularLocation>
        <location evidence="1">Cell membrane</location>
        <topology evidence="1">Multi-pass membrane protein</topology>
    </subcellularLocation>
</comment>
<keyword evidence="6 8" id="KW-0472">Membrane</keyword>
<gene>
    <name evidence="11" type="ORF">PAC_08783</name>
</gene>
<dbReference type="InterPro" id="IPR002668">
    <property type="entry name" value="CNT_N_dom"/>
</dbReference>
<evidence type="ECO:0000313" key="12">
    <source>
        <dbReference type="Proteomes" id="UP000184330"/>
    </source>
</evidence>
<feature type="transmembrane region" description="Helical" evidence="8">
    <location>
        <begin position="184"/>
        <end position="205"/>
    </location>
</feature>
<feature type="domain" description="Concentrative nucleoside transporter N-terminal" evidence="9">
    <location>
        <begin position="263"/>
        <end position="332"/>
    </location>
</feature>
<evidence type="ECO:0000259" key="9">
    <source>
        <dbReference type="Pfam" id="PF01773"/>
    </source>
</evidence>
<feature type="transmembrane region" description="Helical" evidence="8">
    <location>
        <begin position="354"/>
        <end position="376"/>
    </location>
</feature>
<keyword evidence="5 8" id="KW-1133">Transmembrane helix</keyword>
<feature type="compositionally biased region" description="Polar residues" evidence="7">
    <location>
        <begin position="1"/>
        <end position="21"/>
    </location>
</feature>
<feature type="transmembrane region" description="Helical" evidence="8">
    <location>
        <begin position="286"/>
        <end position="307"/>
    </location>
</feature>
<evidence type="ECO:0000256" key="7">
    <source>
        <dbReference type="SAM" id="MobiDB-lite"/>
    </source>
</evidence>
<keyword evidence="12" id="KW-1185">Reference proteome</keyword>
<evidence type="ECO:0000256" key="6">
    <source>
        <dbReference type="ARBA" id="ARBA00023136"/>
    </source>
</evidence>
<comment type="similarity">
    <text evidence="2">Belongs to the concentrative nucleoside transporter (CNT) (TC 2.A.41) family.</text>
</comment>
<feature type="transmembrane region" description="Helical" evidence="8">
    <location>
        <begin position="615"/>
        <end position="641"/>
    </location>
</feature>
<dbReference type="Pfam" id="PF07662">
    <property type="entry name" value="Nucleos_tra2_C"/>
    <property type="match status" value="1"/>
</dbReference>
<evidence type="ECO:0000256" key="5">
    <source>
        <dbReference type="ARBA" id="ARBA00022989"/>
    </source>
</evidence>
<keyword evidence="3" id="KW-1003">Cell membrane</keyword>
<dbReference type="Pfam" id="PF01773">
    <property type="entry name" value="Nucleos_tra2_N"/>
    <property type="match status" value="1"/>
</dbReference>
<feature type="transmembrane region" description="Helical" evidence="8">
    <location>
        <begin position="520"/>
        <end position="539"/>
    </location>
</feature>
<dbReference type="EMBL" id="FJOG01000012">
    <property type="protein sequence ID" value="CZR58891.1"/>
    <property type="molecule type" value="Genomic_DNA"/>
</dbReference>
<feature type="transmembrane region" description="Helical" evidence="8">
    <location>
        <begin position="257"/>
        <end position="274"/>
    </location>
</feature>
<feature type="transmembrane region" description="Helical" evidence="8">
    <location>
        <begin position="396"/>
        <end position="418"/>
    </location>
</feature>
<dbReference type="OrthoDB" id="6075923at2759"/>
<feature type="transmembrane region" description="Helical" evidence="8">
    <location>
        <begin position="583"/>
        <end position="603"/>
    </location>
</feature>
<dbReference type="GO" id="GO:0005337">
    <property type="term" value="F:nucleoside transmembrane transporter activity"/>
    <property type="evidence" value="ECO:0007669"/>
    <property type="project" value="InterPro"/>
</dbReference>
<evidence type="ECO:0000256" key="2">
    <source>
        <dbReference type="ARBA" id="ARBA00009033"/>
    </source>
</evidence>
<dbReference type="Proteomes" id="UP000184330">
    <property type="component" value="Unassembled WGS sequence"/>
</dbReference>
<dbReference type="AlphaFoldDB" id="A0A1L7X1J1"/>
<evidence type="ECO:0000256" key="1">
    <source>
        <dbReference type="ARBA" id="ARBA00004651"/>
    </source>
</evidence>
<evidence type="ECO:0000256" key="8">
    <source>
        <dbReference type="SAM" id="Phobius"/>
    </source>
</evidence>
<feature type="transmembrane region" description="Helical" evidence="8">
    <location>
        <begin position="327"/>
        <end position="347"/>
    </location>
</feature>
<feature type="transmembrane region" description="Helical" evidence="8">
    <location>
        <begin position="226"/>
        <end position="245"/>
    </location>
</feature>
<dbReference type="GO" id="GO:0005886">
    <property type="term" value="C:plasma membrane"/>
    <property type="evidence" value="ECO:0007669"/>
    <property type="project" value="UniProtKB-SubCell"/>
</dbReference>
<evidence type="ECO:0000256" key="4">
    <source>
        <dbReference type="ARBA" id="ARBA00022692"/>
    </source>
</evidence>
<dbReference type="PANTHER" id="PTHR10590">
    <property type="entry name" value="SODIUM/NUCLEOSIDE COTRANSPORTER"/>
    <property type="match status" value="1"/>
</dbReference>
<dbReference type="GO" id="GO:0015293">
    <property type="term" value="F:symporter activity"/>
    <property type="evidence" value="ECO:0007669"/>
    <property type="project" value="TreeGrafter"/>
</dbReference>
<feature type="compositionally biased region" description="Basic and acidic residues" evidence="7">
    <location>
        <begin position="22"/>
        <end position="38"/>
    </location>
</feature>
<evidence type="ECO:0000256" key="3">
    <source>
        <dbReference type="ARBA" id="ARBA00022475"/>
    </source>
</evidence>
<proteinExistence type="inferred from homology"/>
<reference evidence="11 12" key="1">
    <citation type="submission" date="2016-03" db="EMBL/GenBank/DDBJ databases">
        <authorList>
            <person name="Ploux O."/>
        </authorList>
    </citation>
    <scope>NUCLEOTIDE SEQUENCE [LARGE SCALE GENOMIC DNA]</scope>
    <source>
        <strain evidence="11 12">UAMH 11012</strain>
    </source>
</reference>
<sequence>MSGQEESSVPSRRTFVNSGQRLSEHRTSLRSIQEERTSYQKNVNEDGISISENDSNTFASENVRRGFSQRSRKNRIIDRSRNEYAAYFKHFKRPSTAHSVRSFFTSKHEGPKLDVFELDPASYHNGLTGSPPSENDAGDQMSARSPSRSKIVIIHLCLGLLFTGWWIASLVLHRDDKNWIVPLLLWMAIMFRLVTFYTGIGFLTMPMHFVWHTTASNLTSLIPSRLRLPISAAIVMAVIIIGAMISEEFEDNTRVNRAVSLGGLGVCIFLLWLTSRNRRLVNWHTVIAGMLMQFAVALFVLRTAVGFNIFNFISQLCREFLSFADNGLAFLTDAAVPTLTWGALPWFVKKSATFFNWALGVSGVEAVVASTSPFLGQGEAVMLIRPFVPYITNAELHQVMCSGFATIAGSVLVAYINLGINGQALISSCVMSIPTSLVVSKLRYPEEEETSSSPYVVISDMQKHDGVNFVHAFTNGVWLGLKIAGIVIAVLASVVAFVALLDWLLTWWGEYINIGPETPLTLELIASYLLYPIAFLLGVPRNGDLLKVARLIGIKILKNEFAAYEELQTNPTYATMSSRSRLIATYSLCGFGNIGAMGTQIGLMSQIAPERSGDIARVAGSALITGIISTLFSASMAGILITDQAALFLAPTSNVTLSAAAPALS</sequence>
<evidence type="ECO:0000313" key="11">
    <source>
        <dbReference type="EMBL" id="CZR58891.1"/>
    </source>
</evidence>
<name>A0A1L7X1J1_9HELO</name>
<accession>A0A1L7X1J1</accession>
<feature type="region of interest" description="Disordered" evidence="7">
    <location>
        <begin position="1"/>
        <end position="57"/>
    </location>
</feature>
<protein>
    <submittedName>
        <fullName evidence="11">Related to H+/nucleoside cotransporter</fullName>
    </submittedName>
</protein>
<dbReference type="PANTHER" id="PTHR10590:SF4">
    <property type="entry name" value="SOLUTE CARRIER FAMILY 28 MEMBER 3"/>
    <property type="match status" value="1"/>
</dbReference>
<keyword evidence="4 8" id="KW-0812">Transmembrane</keyword>
<feature type="transmembrane region" description="Helical" evidence="8">
    <location>
        <begin position="483"/>
        <end position="508"/>
    </location>
</feature>